<name>A0A2Z3RV33_9MICO</name>
<protein>
    <submittedName>
        <fullName evidence="3">Internalin-A</fullName>
    </submittedName>
</protein>
<evidence type="ECO:0000256" key="2">
    <source>
        <dbReference type="SAM" id="Phobius"/>
    </source>
</evidence>
<sequence length="578" mass="59531" precursor="true">MKKLLSAITSLPFMLHKSTPSDPNSSQAIKARKKKSNRAIVVFLIPAMTAASLLLTGISPAQAGVVAPQSWTSSGLNEVARYVGKFQVSTDGYQNGPSTNTTFTANGTLSILKPSGATNVVAAFLSSGSPMRNGLGAPTPPTTNLNSQNVVYGYSSIVTNRFANYLSDVTSIVQSYMDSNPSGSGASAPFAGTRFEIPVTYDASRISSGTNTGDPIYSSGVTLTVIFENPTLANESTSLVLFGQAGASQTYQQTQFTFPAIASNAIGSYLSLAIAWSTGSGSEVSEVRVSNESVPTNFTQVSSTAGGTNDSAGNSGGYLTFGGVGDSTLNTGSPDDELYNLDAQLTAGTEKVTLETRNNSGDDNFFQAVLSLPFSVNAAAGTYSVTYDEQGGSAVADDSFTAGGSVTLPSAPTRTGFTFNGWYTAASGGNLVQGPSYSPGVTAPVSLFARWQPLSYTVTYNTHGGSSVANGTYATGNTISLPAAPTRSGFTFAGWFTSSTGGSPLGSTYSPLGTGNITLHAQWTSNTSVAIQPAATTVALARTGSQMAELIGVFGITTVAGLLLLAQSIRLRRRGTQL</sequence>
<gene>
    <name evidence="3" type="ORF">AURMO_00156</name>
</gene>
<dbReference type="Proteomes" id="UP000246894">
    <property type="component" value="Chromosome"/>
</dbReference>
<evidence type="ECO:0000313" key="4">
    <source>
        <dbReference type="Proteomes" id="UP000246894"/>
    </source>
</evidence>
<keyword evidence="2" id="KW-0812">Transmembrane</keyword>
<accession>A0A2Z3RV33</accession>
<dbReference type="KEGG" id="aum:AURMO_00156"/>
<comment type="subcellular location">
    <subcellularLocation>
        <location evidence="1">Cell envelope</location>
    </subcellularLocation>
</comment>
<keyword evidence="2" id="KW-1133">Transmembrane helix</keyword>
<dbReference type="Gene3D" id="2.60.40.4270">
    <property type="entry name" value="Listeria-Bacteroides repeat domain"/>
    <property type="match status" value="2"/>
</dbReference>
<evidence type="ECO:0000256" key="1">
    <source>
        <dbReference type="ARBA" id="ARBA00004196"/>
    </source>
</evidence>
<dbReference type="EMBL" id="CP023994">
    <property type="protein sequence ID" value="AWR20775.1"/>
    <property type="molecule type" value="Genomic_DNA"/>
</dbReference>
<proteinExistence type="predicted"/>
<dbReference type="InterPro" id="IPR013378">
    <property type="entry name" value="InlB-like_B-rpt"/>
</dbReference>
<organism evidence="3 4">
    <name type="scientific">Aurantimicrobium photophilum</name>
    <dbReference type="NCBI Taxonomy" id="1987356"/>
    <lineage>
        <taxon>Bacteria</taxon>
        <taxon>Bacillati</taxon>
        <taxon>Actinomycetota</taxon>
        <taxon>Actinomycetes</taxon>
        <taxon>Micrococcales</taxon>
        <taxon>Microbacteriaceae</taxon>
        <taxon>Aurantimicrobium</taxon>
    </lineage>
</organism>
<dbReference type="AlphaFoldDB" id="A0A2Z3RV33"/>
<reference evidence="3 4" key="1">
    <citation type="submission" date="2017-10" db="EMBL/GenBank/DDBJ databases">
        <title>Genome of an Actinobacterium that displays light-enhanced growth.</title>
        <authorList>
            <person name="Maresca J.A."/>
            <person name="Hempel P."/>
            <person name="Shevchenko O."/>
            <person name="Miller K.J."/>
            <person name="Hahn M.W."/>
        </authorList>
    </citation>
    <scope>NUCLEOTIDE SEQUENCE [LARGE SCALE GENOMIC DNA]</scope>
    <source>
        <strain evidence="3 4">MWH-Mo1</strain>
    </source>
</reference>
<feature type="transmembrane region" description="Helical" evidence="2">
    <location>
        <begin position="547"/>
        <end position="566"/>
    </location>
</feature>
<keyword evidence="2" id="KW-0472">Membrane</keyword>
<dbReference type="Pfam" id="PF09479">
    <property type="entry name" value="Flg_new"/>
    <property type="match status" value="2"/>
</dbReference>
<keyword evidence="4" id="KW-1185">Reference proteome</keyword>
<dbReference type="NCBIfam" id="TIGR02543">
    <property type="entry name" value="List_Bact_rpt"/>
    <property type="match status" value="2"/>
</dbReference>
<evidence type="ECO:0000313" key="3">
    <source>
        <dbReference type="EMBL" id="AWR20775.1"/>
    </source>
</evidence>
<dbReference type="InterPro" id="IPR042229">
    <property type="entry name" value="Listeria/Bacterioides_rpt_sf"/>
</dbReference>
<dbReference type="GO" id="GO:0030313">
    <property type="term" value="C:cell envelope"/>
    <property type="evidence" value="ECO:0007669"/>
    <property type="project" value="UniProtKB-SubCell"/>
</dbReference>